<proteinExistence type="predicted"/>
<name>A0AA95J3I3_9VIRU</name>
<organism evidence="2 3">
    <name type="scientific">Pandoravirus kuranda</name>
    <dbReference type="NCBI Taxonomy" id="3019033"/>
    <lineage>
        <taxon>Viruses</taxon>
        <taxon>Pandoravirus</taxon>
    </lineage>
</organism>
<feature type="compositionally biased region" description="Low complexity" evidence="1">
    <location>
        <begin position="163"/>
        <end position="182"/>
    </location>
</feature>
<feature type="compositionally biased region" description="Acidic residues" evidence="1">
    <location>
        <begin position="425"/>
        <end position="439"/>
    </location>
</feature>
<evidence type="ECO:0000313" key="3">
    <source>
        <dbReference type="Proteomes" id="UP001185135"/>
    </source>
</evidence>
<feature type="region of interest" description="Disordered" evidence="1">
    <location>
        <begin position="295"/>
        <end position="439"/>
    </location>
</feature>
<feature type="compositionally biased region" description="Acidic residues" evidence="1">
    <location>
        <begin position="299"/>
        <end position="321"/>
    </location>
</feature>
<feature type="region of interest" description="Disordered" evidence="1">
    <location>
        <begin position="1"/>
        <end position="45"/>
    </location>
</feature>
<protein>
    <submittedName>
        <fullName evidence="2">DNA polymerase III gamma/tau subunit-like domain-containing protein</fullName>
    </submittedName>
</protein>
<accession>A0AA95J3I3</accession>
<feature type="region of interest" description="Disordered" evidence="1">
    <location>
        <begin position="162"/>
        <end position="216"/>
    </location>
</feature>
<feature type="compositionally biased region" description="Basic and acidic residues" evidence="1">
    <location>
        <begin position="414"/>
        <end position="424"/>
    </location>
</feature>
<feature type="compositionally biased region" description="Gly residues" evidence="1">
    <location>
        <begin position="367"/>
        <end position="376"/>
    </location>
</feature>
<sequence>MDLLRQATPRLGGHVRPSAAGIADGVPMPVPSTPSTARGAVDAPGAGPVPQTIAATPRHTLPQPQHPLAAARVEMASLAASINAAIVGMQASIDSLAARCARIEKRLDQEARRAAEGQRVVADHVESLWRAIDGSREAVNWCWARVTPATEGRAWLRARLVGHRQPQQHQQHQQRQQQAQQQHRQDRADRSYAPDGAHGNGRTTDNNGGDGDMVAETGDVERDDVALVMDVGEGGWLCVRYPMVRAADDAGARCVWMRTTLVDEANGDMRHYWVKAYDLDAQMAFLSEYTNVPPCFDAEPLENEEDDDDDGSGGDDDDDREEEGKKYRNGGERDTQAQTQGGVGGEAISSDGRRHPRHQTDGDQHGGGRCSGGGDRTGIAGAQGRCHGVRDEPAAPAPIILREGPHINAIGRADGGDRRHRDDGSEYESDDFSSDGEPL</sequence>
<evidence type="ECO:0000256" key="1">
    <source>
        <dbReference type="SAM" id="MobiDB-lite"/>
    </source>
</evidence>
<feature type="compositionally biased region" description="Basic and acidic residues" evidence="1">
    <location>
        <begin position="183"/>
        <end position="192"/>
    </location>
</feature>
<dbReference type="Proteomes" id="UP001185135">
    <property type="component" value="Segment"/>
</dbReference>
<feature type="compositionally biased region" description="Basic and acidic residues" evidence="1">
    <location>
        <begin position="322"/>
        <end position="335"/>
    </location>
</feature>
<dbReference type="EMBL" id="ON887157">
    <property type="protein sequence ID" value="WBR14457.1"/>
    <property type="molecule type" value="Genomic_DNA"/>
</dbReference>
<evidence type="ECO:0000313" key="2">
    <source>
        <dbReference type="EMBL" id="WBR14457.1"/>
    </source>
</evidence>
<reference evidence="2" key="1">
    <citation type="submission" date="2022-06" db="EMBL/GenBank/DDBJ databases">
        <authorList>
            <person name="Legendre M."/>
            <person name="Claverie J.-M."/>
            <person name="Alempic J.-M."/>
            <person name="Abergel C."/>
        </authorList>
    </citation>
    <scope>NUCLEOTIDE SEQUENCE</scope>
    <source>
        <strain evidence="2">Kuranda</strain>
    </source>
</reference>
<gene>
    <name evidence="2" type="ORF">pkur_cds_282</name>
</gene>